<dbReference type="NCBIfam" id="TIGR01180">
    <property type="entry name" value="aman2_put"/>
    <property type="match status" value="1"/>
</dbReference>
<evidence type="ECO:0000313" key="7">
    <source>
        <dbReference type="Proteomes" id="UP000183788"/>
    </source>
</evidence>
<dbReference type="OrthoDB" id="9804511at2"/>
<dbReference type="InterPro" id="IPR014718">
    <property type="entry name" value="GH-type_carb-bd"/>
</dbReference>
<dbReference type="EMBL" id="FPIZ01000010">
    <property type="protein sequence ID" value="SFW65996.1"/>
    <property type="molecule type" value="Genomic_DNA"/>
</dbReference>
<dbReference type="GO" id="GO:0005975">
    <property type="term" value="P:carbohydrate metabolic process"/>
    <property type="evidence" value="ECO:0007669"/>
    <property type="project" value="InterPro"/>
</dbReference>
<dbReference type="InterPro" id="IPR005887">
    <property type="entry name" value="GH92_a_mannosidase_put"/>
</dbReference>
<dbReference type="GO" id="GO:0004553">
    <property type="term" value="F:hydrolase activity, hydrolyzing O-glycosyl compounds"/>
    <property type="evidence" value="ECO:0007669"/>
    <property type="project" value="UniProtKB-ARBA"/>
</dbReference>
<comment type="cofactor">
    <cofactor evidence="1">
        <name>Ca(2+)</name>
        <dbReference type="ChEBI" id="CHEBI:29108"/>
    </cofactor>
</comment>
<dbReference type="Pfam" id="PF17678">
    <property type="entry name" value="Glyco_hydro_92N"/>
    <property type="match status" value="1"/>
</dbReference>
<dbReference type="Proteomes" id="UP000183788">
    <property type="component" value="Unassembled WGS sequence"/>
</dbReference>
<dbReference type="STRING" id="1004.SAMN05661012_03271"/>
<gene>
    <name evidence="6" type="ORF">SAMN05661012_03271</name>
</gene>
<dbReference type="PANTHER" id="PTHR12143">
    <property type="entry name" value="PEPTIDE N-GLYCANASE PNGASE -RELATED"/>
    <property type="match status" value="1"/>
</dbReference>
<keyword evidence="3" id="KW-0106">Calcium</keyword>
<accession>A0A1K1R234</accession>
<evidence type="ECO:0000259" key="4">
    <source>
        <dbReference type="Pfam" id="PF07971"/>
    </source>
</evidence>
<sequence>MLSPDEPTFMGRTIEMCPFLHTLLENFYNFSLNHNVIVKLTANIRQILLLVLFSSAAGAQEKSPVAYVNPFVGTTKSAVLTKWGSEGGCYPGAVAPHGYYQLTPETRRTGARGYDYQDSTICYFTCKDHHSGFPGGAAGNVFVMPVSDHQSFDPDHYSRQFSHKDETAVPGYYKVHFKDNQTTVETTASQDGGIFRFTFSEKVKPQIFASESLHFSATPEEQRSVKGGTLYIFKKGITIIEASIGNNTLSFDALKAATYKQWNELLSVVEINDDNEKGKAIFYTALYHSLLLPWLNNGHYGGFSPWDTFRTLHPLLSLLYPDLQAAMIRSMLDVYHASGHLPTESMTGNHSIPIITDAYFKGIPMDKEEVYKAMQQSINDTPYLQVDMPVYHELGYIPFTYPESVTRTVEYAYDDWALNLFTKEAMHEKVNDDRSLAFRHLLHIPSLFLLPRNRNEFKLHPGNTGYKEGDQWVYSFFVPQHPRELINMMGGDELFALRLDTALERKHIIFDNETVFHVPYLFNEANRPDLTQLWVRKIMQDRFSNTPGGLPGNDDLGATSSWYLFSAMGLYPLAPGKPLYALGIPAFKEMRIHLKDGKTLTIKSNDTHNPYVQQVRLNGVVYQGLNVAHEFIRRGGTLEFETGIAPVPSRENVNRTVIRLTEITMDTVATADQPFPIGFTLINNGDAGVYRINIMLNGQLCGSKNCLIGKGARLRDSVQCYLYKAGENVLQLNEQAERKVMLKTPLINASPVISDLVLQPLLKKDSIQRITFAVMNKQGTKKTFTIPAYLDGKPFYSAKLTLEPGEKKVVSCQVKTGLIGWHNVKISEISDRFKVYKDPQESLLLSLRGVKDVSGFENDAQIISSGEMKAPGNHPFLSDSNTYIEIPNARSLDEMGTTLTMMAWIYPTEKVPGLVDVFSKGDTHVLQIVDGKMLSFFAGGWGRGDITVPLPEHWLDHWHHIAGVCDKQRLKIYIDGVLKGETKLDEPVNLSVGHKWTLGRNEEFPGTRIFKGYIEQAKIFSDPIEITNCQCIGERPVQ</sequence>
<dbReference type="SUPFAM" id="SSF48208">
    <property type="entry name" value="Six-hairpin glycosidases"/>
    <property type="match status" value="1"/>
</dbReference>
<dbReference type="SUPFAM" id="SSF49899">
    <property type="entry name" value="Concanavalin A-like lectins/glucanases"/>
    <property type="match status" value="1"/>
</dbReference>
<dbReference type="GO" id="GO:0030246">
    <property type="term" value="F:carbohydrate binding"/>
    <property type="evidence" value="ECO:0007669"/>
    <property type="project" value="InterPro"/>
</dbReference>
<proteinExistence type="predicted"/>
<organism evidence="6 7">
    <name type="scientific">Chitinophaga sancti</name>
    <dbReference type="NCBI Taxonomy" id="1004"/>
    <lineage>
        <taxon>Bacteria</taxon>
        <taxon>Pseudomonadati</taxon>
        <taxon>Bacteroidota</taxon>
        <taxon>Chitinophagia</taxon>
        <taxon>Chitinophagales</taxon>
        <taxon>Chitinophagaceae</taxon>
        <taxon>Chitinophaga</taxon>
    </lineage>
</organism>
<dbReference type="GO" id="GO:0006516">
    <property type="term" value="P:glycoprotein catabolic process"/>
    <property type="evidence" value="ECO:0007669"/>
    <property type="project" value="TreeGrafter"/>
</dbReference>
<dbReference type="InterPro" id="IPR008928">
    <property type="entry name" value="6-hairpin_glycosidase_sf"/>
</dbReference>
<dbReference type="Gene3D" id="2.70.98.10">
    <property type="match status" value="1"/>
</dbReference>
<dbReference type="InterPro" id="IPR041371">
    <property type="entry name" value="GH92_N"/>
</dbReference>
<evidence type="ECO:0000256" key="1">
    <source>
        <dbReference type="ARBA" id="ARBA00001913"/>
    </source>
</evidence>
<evidence type="ECO:0000256" key="3">
    <source>
        <dbReference type="ARBA" id="ARBA00022837"/>
    </source>
</evidence>
<protein>
    <submittedName>
        <fullName evidence="6">Alpha-1,2-mannosidase, putative</fullName>
    </submittedName>
</protein>
<dbReference type="InterPro" id="IPR012939">
    <property type="entry name" value="Glyco_hydro_92"/>
</dbReference>
<dbReference type="InterPro" id="IPR050883">
    <property type="entry name" value="PNGase"/>
</dbReference>
<dbReference type="Pfam" id="PF07971">
    <property type="entry name" value="Glyco_hydro_92"/>
    <property type="match status" value="1"/>
</dbReference>
<dbReference type="InterPro" id="IPR013320">
    <property type="entry name" value="ConA-like_dom_sf"/>
</dbReference>
<dbReference type="PANTHER" id="PTHR12143:SF43">
    <property type="entry name" value="PUTATIVE-RELATED"/>
    <property type="match status" value="1"/>
</dbReference>
<dbReference type="Gene3D" id="1.20.1050.60">
    <property type="entry name" value="alpha-1,2-mannosidase"/>
    <property type="match status" value="1"/>
</dbReference>
<evidence type="ECO:0000256" key="2">
    <source>
        <dbReference type="ARBA" id="ARBA00011245"/>
    </source>
</evidence>
<feature type="domain" description="Glycosyl hydrolase family 92" evidence="4">
    <location>
        <begin position="248"/>
        <end position="643"/>
    </location>
</feature>
<reference evidence="6 7" key="1">
    <citation type="submission" date="2016-11" db="EMBL/GenBank/DDBJ databases">
        <authorList>
            <person name="Jaros S."/>
            <person name="Januszkiewicz K."/>
            <person name="Wedrychowicz H."/>
        </authorList>
    </citation>
    <scope>NUCLEOTIDE SEQUENCE [LARGE SCALE GENOMIC DNA]</scope>
    <source>
        <strain evidence="6 7">DSM 784</strain>
    </source>
</reference>
<dbReference type="Gene3D" id="3.30.2080.10">
    <property type="entry name" value="GH92 mannosidase domain"/>
    <property type="match status" value="1"/>
</dbReference>
<comment type="subunit">
    <text evidence="2">Monomer.</text>
</comment>
<dbReference type="GO" id="GO:0005829">
    <property type="term" value="C:cytosol"/>
    <property type="evidence" value="ECO:0007669"/>
    <property type="project" value="TreeGrafter"/>
</dbReference>
<dbReference type="FunFam" id="3.30.2080.10:FF:000001">
    <property type="entry name" value="Alpha-1,2-mannosidase subfamily"/>
    <property type="match status" value="1"/>
</dbReference>
<evidence type="ECO:0000313" key="6">
    <source>
        <dbReference type="EMBL" id="SFW65996.1"/>
    </source>
</evidence>
<dbReference type="GO" id="GO:0000224">
    <property type="term" value="F:peptide-N4-(N-acetyl-beta-glucosaminyl)asparagine amidase activity"/>
    <property type="evidence" value="ECO:0007669"/>
    <property type="project" value="TreeGrafter"/>
</dbReference>
<dbReference type="Pfam" id="PF13385">
    <property type="entry name" value="Laminin_G_3"/>
    <property type="match status" value="1"/>
</dbReference>
<evidence type="ECO:0000259" key="5">
    <source>
        <dbReference type="Pfam" id="PF17678"/>
    </source>
</evidence>
<feature type="domain" description="Glycosyl hydrolase family 92 N-terminal" evidence="5">
    <location>
        <begin position="67"/>
        <end position="215"/>
    </location>
</feature>
<dbReference type="AlphaFoldDB" id="A0A1K1R234"/>
<dbReference type="Gene3D" id="2.60.120.200">
    <property type="match status" value="1"/>
</dbReference>
<name>A0A1K1R234_9BACT</name>